<evidence type="ECO:0000256" key="4">
    <source>
        <dbReference type="ARBA" id="ARBA00022777"/>
    </source>
</evidence>
<dbReference type="RefSeq" id="WP_159524128.1">
    <property type="nucleotide sequence ID" value="NZ_CP053642.1"/>
</dbReference>
<name>A0A6M8B0G0_9ACTO</name>
<feature type="region of interest" description="Disordered" evidence="6">
    <location>
        <begin position="641"/>
        <end position="666"/>
    </location>
</feature>
<dbReference type="SUPFAM" id="SSF63825">
    <property type="entry name" value="YWTD domain"/>
    <property type="match status" value="1"/>
</dbReference>
<feature type="domain" description="Protein kinase" evidence="8">
    <location>
        <begin position="14"/>
        <end position="319"/>
    </location>
</feature>
<dbReference type="AlphaFoldDB" id="A0A6M8B0G0"/>
<keyword evidence="2" id="KW-0808">Transferase</keyword>
<protein>
    <recommendedName>
        <fullName evidence="1">non-specific serine/threonine protein kinase</fullName>
        <ecNumber evidence="1">2.7.11.1</ecNumber>
    </recommendedName>
</protein>
<evidence type="ECO:0000313" key="9">
    <source>
        <dbReference type="EMBL" id="QKD80014.1"/>
    </source>
</evidence>
<dbReference type="Gene3D" id="1.10.510.10">
    <property type="entry name" value="Transferase(Phosphotransferase) domain 1"/>
    <property type="match status" value="1"/>
</dbReference>
<dbReference type="PROSITE" id="PS50011">
    <property type="entry name" value="PROTEIN_KINASE_DOM"/>
    <property type="match status" value="1"/>
</dbReference>
<feature type="compositionally biased region" description="Low complexity" evidence="6">
    <location>
        <begin position="339"/>
        <end position="350"/>
    </location>
</feature>
<evidence type="ECO:0000256" key="5">
    <source>
        <dbReference type="ARBA" id="ARBA00022840"/>
    </source>
</evidence>
<dbReference type="KEGG" id="amam:HPC72_07080"/>
<dbReference type="Pfam" id="PF00069">
    <property type="entry name" value="Pkinase"/>
    <property type="match status" value="1"/>
</dbReference>
<dbReference type="PROSITE" id="PS00108">
    <property type="entry name" value="PROTEIN_KINASE_ST"/>
    <property type="match status" value="1"/>
</dbReference>
<feature type="compositionally biased region" description="Gly residues" evidence="6">
    <location>
        <begin position="386"/>
        <end position="399"/>
    </location>
</feature>
<dbReference type="EMBL" id="CP053642">
    <property type="protein sequence ID" value="QKD80014.1"/>
    <property type="molecule type" value="Genomic_DNA"/>
</dbReference>
<reference evidence="9 10" key="1">
    <citation type="submission" date="2020-05" db="EMBL/GenBank/DDBJ databases">
        <title>Actinomyces sp. zg-325.</title>
        <authorList>
            <person name="Yang C."/>
        </authorList>
    </citation>
    <scope>NUCLEOTIDE SEQUENCE [LARGE SCALE GENOMIC DNA]</scope>
    <source>
        <strain evidence="10">zg-325</strain>
    </source>
</reference>
<keyword evidence="5" id="KW-0067">ATP-binding</keyword>
<feature type="region of interest" description="Disordered" evidence="6">
    <location>
        <begin position="386"/>
        <end position="422"/>
    </location>
</feature>
<keyword evidence="3" id="KW-0547">Nucleotide-binding</keyword>
<dbReference type="SMART" id="SM00220">
    <property type="entry name" value="S_TKc"/>
    <property type="match status" value="1"/>
</dbReference>
<organism evidence="9 10">
    <name type="scientific">Actinomyces marmotae</name>
    <dbReference type="NCBI Taxonomy" id="2737173"/>
    <lineage>
        <taxon>Bacteria</taxon>
        <taxon>Bacillati</taxon>
        <taxon>Actinomycetota</taxon>
        <taxon>Actinomycetes</taxon>
        <taxon>Actinomycetales</taxon>
        <taxon>Actinomycetaceae</taxon>
        <taxon>Actinomyces</taxon>
    </lineage>
</organism>
<dbReference type="InterPro" id="IPR000719">
    <property type="entry name" value="Prot_kinase_dom"/>
</dbReference>
<dbReference type="GO" id="GO:0005524">
    <property type="term" value="F:ATP binding"/>
    <property type="evidence" value="ECO:0007669"/>
    <property type="project" value="UniProtKB-KW"/>
</dbReference>
<evidence type="ECO:0000256" key="7">
    <source>
        <dbReference type="SAM" id="Phobius"/>
    </source>
</evidence>
<dbReference type="InterPro" id="IPR011009">
    <property type="entry name" value="Kinase-like_dom_sf"/>
</dbReference>
<keyword evidence="7" id="KW-0472">Membrane</keyword>
<keyword evidence="10" id="KW-1185">Reference proteome</keyword>
<evidence type="ECO:0000256" key="3">
    <source>
        <dbReference type="ARBA" id="ARBA00022741"/>
    </source>
</evidence>
<dbReference type="InterPro" id="IPR008271">
    <property type="entry name" value="Ser/Thr_kinase_AS"/>
</dbReference>
<evidence type="ECO:0000256" key="1">
    <source>
        <dbReference type="ARBA" id="ARBA00012513"/>
    </source>
</evidence>
<dbReference type="EC" id="2.7.11.1" evidence="1"/>
<dbReference type="Gene3D" id="3.30.200.20">
    <property type="entry name" value="Phosphorylase Kinase, domain 1"/>
    <property type="match status" value="1"/>
</dbReference>
<keyword evidence="9" id="KW-0723">Serine/threonine-protein kinase</keyword>
<keyword evidence="7" id="KW-0812">Transmembrane</keyword>
<feature type="transmembrane region" description="Helical" evidence="7">
    <location>
        <begin position="428"/>
        <end position="450"/>
    </location>
</feature>
<dbReference type="CDD" id="cd14014">
    <property type="entry name" value="STKc_PknB_like"/>
    <property type="match status" value="1"/>
</dbReference>
<evidence type="ECO:0000256" key="6">
    <source>
        <dbReference type="SAM" id="MobiDB-lite"/>
    </source>
</evidence>
<dbReference type="SUPFAM" id="SSF56112">
    <property type="entry name" value="Protein kinase-like (PK-like)"/>
    <property type="match status" value="1"/>
</dbReference>
<evidence type="ECO:0000313" key="10">
    <source>
        <dbReference type="Proteomes" id="UP000504752"/>
    </source>
</evidence>
<accession>A0A6M8B0G0</accession>
<dbReference type="InterPro" id="IPR050660">
    <property type="entry name" value="NEK_Ser/Thr_kinase"/>
</dbReference>
<dbReference type="Proteomes" id="UP000504752">
    <property type="component" value="Chromosome"/>
</dbReference>
<dbReference type="PANTHER" id="PTHR43671">
    <property type="entry name" value="SERINE/THREONINE-PROTEIN KINASE NEK"/>
    <property type="match status" value="1"/>
</dbReference>
<evidence type="ECO:0000256" key="2">
    <source>
        <dbReference type="ARBA" id="ARBA00022679"/>
    </source>
</evidence>
<evidence type="ECO:0000259" key="8">
    <source>
        <dbReference type="PROSITE" id="PS50011"/>
    </source>
</evidence>
<feature type="region of interest" description="Disordered" evidence="6">
    <location>
        <begin position="339"/>
        <end position="367"/>
    </location>
</feature>
<keyword evidence="7" id="KW-1133">Transmembrane helix</keyword>
<dbReference type="GO" id="GO:0004674">
    <property type="term" value="F:protein serine/threonine kinase activity"/>
    <property type="evidence" value="ECO:0007669"/>
    <property type="project" value="UniProtKB-KW"/>
</dbReference>
<keyword evidence="4 9" id="KW-0418">Kinase</keyword>
<proteinExistence type="predicted"/>
<gene>
    <name evidence="9" type="ORF">HPC72_07080</name>
</gene>
<dbReference type="PANTHER" id="PTHR43671:SF13">
    <property type="entry name" value="SERINE_THREONINE-PROTEIN KINASE NEK2"/>
    <property type="match status" value="1"/>
</dbReference>
<sequence>MTSLDEPRPLGSSYLLKERIGHGAQGEVWLASRTEEADGAATPLAVKILRSDLIDDPSVVERFVRERATLMRVHSPYVIAVRDMVVEGTTFAIVMDYVPGPDLREAVMSTGPLPPAALARLGARIAEGLVAVHAAGVVHRDIKPANILLEDWQAGARPGRHASPAEPSPAQVPADAAAATMTSSAVTTWGDGGIIAPIPRIADFGIARICDSLATVTGTGAVGTPLYMAPETIAGAQPAPAADVYALGIVLYELACGVPPYAGQPAQVLAQHAQRDPGRPAGIPDGLWSLIASMLAKRPDHRPTMRRVAESLEQMVPALQGLPATAALTSPPPTMPSVTPYGWEEAAGPAAAGGGAASDGAQQATLMSSAGTVPATAVMPGGAGAAAGPGQGWPGGGLGSPSLPAAAYSPPGPALDGAAPPRGRRRKAALVGLAVLLVLSLAAGGAWWWLHGGTGAEGRSAMGWTSGITAGSGADSQREFKDADGEIRLSPEGSVMLAKTGGAGKYNTFSLYDLASSSQGAAWTGECDSAVAFWTERQVICRRNSASASVLVSLAADGTATESTSPLSKDQAPIGSDGTRAIVHGGGYQGNLMALDSAGNTVWTVRGEYRKAIIRDGFIEAYDSWSQQTVVLDSATGKRIVSSSSGDSSDFDGRNPQPGGIGIDAGPQTVYQCDRSNCTVYDSAGNSVGTVTDPGRSSWVLSGPVTPKRLLEILQRAGEEGIQGGEIDLEGSMRLPSLQEPNSDGKTLVAGAERMDVVTVDSEACTAVVGGTSLSIPPKEVSDKCRINPVGWTAGDKAILVQLGGSGSGAPDKDDILGAYDPSTGAELWRVPGDWAAVPGRGAAADGSAVRAAGIDPAGLRDLFLIWHAKSILKGEYVLYRANG</sequence>
<feature type="compositionally biased region" description="Low complexity" evidence="6">
    <location>
        <begin position="400"/>
        <end position="421"/>
    </location>
</feature>